<dbReference type="GO" id="GO:0006285">
    <property type="term" value="P:base-excision repair, AP site formation"/>
    <property type="evidence" value="ECO:0007669"/>
    <property type="project" value="TreeGrafter"/>
</dbReference>
<dbReference type="PROSITE" id="PS00374">
    <property type="entry name" value="MGMT"/>
    <property type="match status" value="1"/>
</dbReference>
<dbReference type="InterPro" id="IPR036631">
    <property type="entry name" value="MGMT_N_sf"/>
</dbReference>
<dbReference type="GO" id="GO:0032131">
    <property type="term" value="F:alkylated DNA binding"/>
    <property type="evidence" value="ECO:0007669"/>
    <property type="project" value="TreeGrafter"/>
</dbReference>
<keyword evidence="5 11" id="KW-0489">Methyltransferase</keyword>
<proteinExistence type="inferred from homology"/>
<dbReference type="InterPro" id="IPR014048">
    <property type="entry name" value="MethylDNA_cys_MeTrfase_DNA-bd"/>
</dbReference>
<keyword evidence="6 11" id="KW-0808">Transferase</keyword>
<dbReference type="SMART" id="SM00478">
    <property type="entry name" value="ENDO3c"/>
    <property type="match status" value="1"/>
</dbReference>
<dbReference type="GO" id="GO:0032259">
    <property type="term" value="P:methylation"/>
    <property type="evidence" value="ECO:0007669"/>
    <property type="project" value="UniProtKB-KW"/>
</dbReference>
<sequence>MTAHEFTLFDTPVGRCGIAWGGRGIVGVQLPEAGEGETRARMLERFPGAREAPPPPDVRRALDGIAALLRGEASDLSAVALDMERVPPFHRRVYEVARAIPPGEMRSYGDVAARLGAPGAARAVGQALGRNPFAILVPCHRVLAAGGKVGGFTANGGVSTKLRLLALEGARAGAAPSPGGGGDGAFGFDPDAAVAHVRASDAALARLIDAVGPFRMELKNTPSVFGALAEAIVYQQLTGKAAATIFARVCALFPRAHEGLTPERLLRAGDEQLRGAGLSRAKLLALRDLAEKARAGELPTIEEVHRMDDEAIVERLTKVRGIGRWTVEMLLIFRLGRPDVLPVGDYGVRNGFALAFRKRELPTPKALEARGARWRPYRTVASWYLWRAVDLSKQGAGGAAAAP</sequence>
<dbReference type="InterPro" id="IPR036217">
    <property type="entry name" value="MethylDNA_cys_MeTrfase_DNAb"/>
</dbReference>
<evidence type="ECO:0000256" key="9">
    <source>
        <dbReference type="ARBA" id="ARBA00049348"/>
    </source>
</evidence>
<dbReference type="SUPFAM" id="SSF48150">
    <property type="entry name" value="DNA-glycosylase"/>
    <property type="match status" value="1"/>
</dbReference>
<dbReference type="Proteomes" id="UP000295781">
    <property type="component" value="Chromosome"/>
</dbReference>
<comment type="catalytic activity">
    <reaction evidence="1">
        <text>Hydrolysis of alkylated DNA, releasing 3-methyladenine, 3-methylguanine, 7-methylguanine and 7-methyladenine.</text>
        <dbReference type="EC" id="3.2.2.21"/>
    </reaction>
</comment>
<dbReference type="OrthoDB" id="9802228at2"/>
<dbReference type="GO" id="GO:0008725">
    <property type="term" value="F:DNA-3-methyladenine glycosylase activity"/>
    <property type="evidence" value="ECO:0007669"/>
    <property type="project" value="TreeGrafter"/>
</dbReference>
<organism evidence="11 12">
    <name type="scientific">Sorangium cellulosum</name>
    <name type="common">Polyangium cellulosum</name>
    <dbReference type="NCBI Taxonomy" id="56"/>
    <lineage>
        <taxon>Bacteria</taxon>
        <taxon>Pseudomonadati</taxon>
        <taxon>Myxococcota</taxon>
        <taxon>Polyangia</taxon>
        <taxon>Polyangiales</taxon>
        <taxon>Polyangiaceae</taxon>
        <taxon>Sorangium</taxon>
    </lineage>
</organism>
<evidence type="ECO:0000259" key="10">
    <source>
        <dbReference type="SMART" id="SM00478"/>
    </source>
</evidence>
<keyword evidence="8" id="KW-0234">DNA repair</keyword>
<evidence type="ECO:0000313" key="11">
    <source>
        <dbReference type="EMBL" id="AUX22865.1"/>
    </source>
</evidence>
<comment type="catalytic activity">
    <reaction evidence="9">
        <text>a 6-O-methyl-2'-deoxyguanosine in DNA + L-cysteinyl-[protein] = S-methyl-L-cysteinyl-[protein] + a 2'-deoxyguanosine in DNA</text>
        <dbReference type="Rhea" id="RHEA:24000"/>
        <dbReference type="Rhea" id="RHEA-COMP:10131"/>
        <dbReference type="Rhea" id="RHEA-COMP:10132"/>
        <dbReference type="Rhea" id="RHEA-COMP:11367"/>
        <dbReference type="Rhea" id="RHEA-COMP:11368"/>
        <dbReference type="ChEBI" id="CHEBI:29950"/>
        <dbReference type="ChEBI" id="CHEBI:82612"/>
        <dbReference type="ChEBI" id="CHEBI:85445"/>
        <dbReference type="ChEBI" id="CHEBI:85448"/>
        <dbReference type="EC" id="2.1.1.63"/>
    </reaction>
</comment>
<dbReference type="GO" id="GO:0006307">
    <property type="term" value="P:DNA alkylation repair"/>
    <property type="evidence" value="ECO:0007669"/>
    <property type="project" value="TreeGrafter"/>
</dbReference>
<dbReference type="NCBIfam" id="TIGR00589">
    <property type="entry name" value="ogt"/>
    <property type="match status" value="1"/>
</dbReference>
<dbReference type="CDD" id="cd06445">
    <property type="entry name" value="ATase"/>
    <property type="match status" value="1"/>
</dbReference>
<dbReference type="Pfam" id="PF01035">
    <property type="entry name" value="DNA_binding_1"/>
    <property type="match status" value="1"/>
</dbReference>
<dbReference type="Gene3D" id="1.10.10.10">
    <property type="entry name" value="Winged helix-like DNA-binding domain superfamily/Winged helix DNA-binding domain"/>
    <property type="match status" value="1"/>
</dbReference>
<evidence type="ECO:0000256" key="3">
    <source>
        <dbReference type="ARBA" id="ARBA00008711"/>
    </source>
</evidence>
<name>A0A4P2Q0X3_SORCE</name>
<keyword evidence="7" id="KW-0227">DNA damage</keyword>
<gene>
    <name evidence="11" type="primary">ogt</name>
    <name evidence="11" type="ORF">SOCEGT47_033810</name>
</gene>
<dbReference type="InterPro" id="IPR036388">
    <property type="entry name" value="WH-like_DNA-bd_sf"/>
</dbReference>
<evidence type="ECO:0000256" key="5">
    <source>
        <dbReference type="ARBA" id="ARBA00022603"/>
    </source>
</evidence>
<dbReference type="InterPro" id="IPR011257">
    <property type="entry name" value="DNA_glycosylase"/>
</dbReference>
<dbReference type="Gene3D" id="3.30.160.70">
    <property type="entry name" value="Methylated DNA-protein cysteine methyltransferase domain"/>
    <property type="match status" value="1"/>
</dbReference>
<evidence type="ECO:0000256" key="4">
    <source>
        <dbReference type="ARBA" id="ARBA00010817"/>
    </source>
</evidence>
<dbReference type="InterPro" id="IPR003265">
    <property type="entry name" value="HhH-GPD_domain"/>
</dbReference>
<accession>A0A4P2Q0X3</accession>
<dbReference type="AlphaFoldDB" id="A0A4P2Q0X3"/>
<comment type="catalytic activity">
    <reaction evidence="2">
        <text>a 4-O-methyl-thymidine in DNA + L-cysteinyl-[protein] = a thymidine in DNA + S-methyl-L-cysteinyl-[protein]</text>
        <dbReference type="Rhea" id="RHEA:53428"/>
        <dbReference type="Rhea" id="RHEA-COMP:10131"/>
        <dbReference type="Rhea" id="RHEA-COMP:10132"/>
        <dbReference type="Rhea" id="RHEA-COMP:13555"/>
        <dbReference type="Rhea" id="RHEA-COMP:13556"/>
        <dbReference type="ChEBI" id="CHEBI:29950"/>
        <dbReference type="ChEBI" id="CHEBI:82612"/>
        <dbReference type="ChEBI" id="CHEBI:137386"/>
        <dbReference type="ChEBI" id="CHEBI:137387"/>
        <dbReference type="EC" id="2.1.1.63"/>
    </reaction>
</comment>
<dbReference type="Gene3D" id="1.10.340.30">
    <property type="entry name" value="Hypothetical protein, domain 2"/>
    <property type="match status" value="1"/>
</dbReference>
<comment type="similarity">
    <text evidence="4">Belongs to the alkylbase DNA glycosidase AlkA family.</text>
</comment>
<evidence type="ECO:0000313" key="12">
    <source>
        <dbReference type="Proteomes" id="UP000295781"/>
    </source>
</evidence>
<dbReference type="GO" id="GO:0043916">
    <property type="term" value="F:DNA-7-methylguanine glycosylase activity"/>
    <property type="evidence" value="ECO:0007669"/>
    <property type="project" value="TreeGrafter"/>
</dbReference>
<dbReference type="FunFam" id="1.10.10.10:FF:000214">
    <property type="entry name" value="Methylated-DNA--protein-cysteine methyltransferase"/>
    <property type="match status" value="1"/>
</dbReference>
<dbReference type="CDD" id="cd00056">
    <property type="entry name" value="ENDO3c"/>
    <property type="match status" value="1"/>
</dbReference>
<evidence type="ECO:0000256" key="6">
    <source>
        <dbReference type="ARBA" id="ARBA00022679"/>
    </source>
</evidence>
<dbReference type="PANTHER" id="PTHR43003">
    <property type="entry name" value="DNA-3-METHYLADENINE GLYCOSYLASE"/>
    <property type="match status" value="1"/>
</dbReference>
<dbReference type="PANTHER" id="PTHR43003:SF5">
    <property type="entry name" value="DNA-3-METHYLADENINE GLYCOSYLASE"/>
    <property type="match status" value="1"/>
</dbReference>
<evidence type="ECO:0000256" key="7">
    <source>
        <dbReference type="ARBA" id="ARBA00022763"/>
    </source>
</evidence>
<protein>
    <submittedName>
        <fullName evidence="11">Methylated-DNA--protein-cysteine methyltransferase</fullName>
    </submittedName>
</protein>
<reference evidence="11 12" key="1">
    <citation type="submission" date="2015-09" db="EMBL/GenBank/DDBJ databases">
        <title>Sorangium comparison.</title>
        <authorList>
            <person name="Zaburannyi N."/>
            <person name="Bunk B."/>
            <person name="Overmann J."/>
            <person name="Mueller R."/>
        </authorList>
    </citation>
    <scope>NUCLEOTIDE SEQUENCE [LARGE SCALE GENOMIC DNA]</scope>
    <source>
        <strain evidence="11 12">So ceGT47</strain>
    </source>
</reference>
<dbReference type="RefSeq" id="WP_129347955.1">
    <property type="nucleotide sequence ID" value="NZ_CP012670.1"/>
</dbReference>
<dbReference type="GO" id="GO:0032993">
    <property type="term" value="C:protein-DNA complex"/>
    <property type="evidence" value="ECO:0007669"/>
    <property type="project" value="TreeGrafter"/>
</dbReference>
<feature type="domain" description="HhH-GPD" evidence="10">
    <location>
        <begin position="233"/>
        <end position="390"/>
    </location>
</feature>
<dbReference type="GO" id="GO:0005737">
    <property type="term" value="C:cytoplasm"/>
    <property type="evidence" value="ECO:0007669"/>
    <property type="project" value="TreeGrafter"/>
</dbReference>
<dbReference type="EMBL" id="CP012670">
    <property type="protein sequence ID" value="AUX22865.1"/>
    <property type="molecule type" value="Genomic_DNA"/>
</dbReference>
<dbReference type="SUPFAM" id="SSF46767">
    <property type="entry name" value="Methylated DNA-protein cysteine methyltransferase, C-terminal domain"/>
    <property type="match status" value="1"/>
</dbReference>
<evidence type="ECO:0000256" key="8">
    <source>
        <dbReference type="ARBA" id="ARBA00023204"/>
    </source>
</evidence>
<dbReference type="InterPro" id="IPR001497">
    <property type="entry name" value="MethylDNA_cys_MeTrfase_AS"/>
</dbReference>
<comment type="similarity">
    <text evidence="3">Belongs to the MGMT family.</text>
</comment>
<dbReference type="GO" id="GO:0003908">
    <property type="term" value="F:methylated-DNA-[protein]-cysteine S-methyltransferase activity"/>
    <property type="evidence" value="ECO:0007669"/>
    <property type="project" value="UniProtKB-EC"/>
</dbReference>
<dbReference type="Gene3D" id="1.10.1670.40">
    <property type="match status" value="1"/>
</dbReference>
<evidence type="ECO:0000256" key="2">
    <source>
        <dbReference type="ARBA" id="ARBA00001286"/>
    </source>
</evidence>
<dbReference type="InterPro" id="IPR051912">
    <property type="entry name" value="Alkylbase_DNA_Glycosylase/TA"/>
</dbReference>
<dbReference type="SUPFAM" id="SSF53155">
    <property type="entry name" value="Methylated DNA-protein cysteine methyltransferase domain"/>
    <property type="match status" value="1"/>
</dbReference>
<evidence type="ECO:0000256" key="1">
    <source>
        <dbReference type="ARBA" id="ARBA00000086"/>
    </source>
</evidence>
<dbReference type="FunFam" id="1.10.340.30:FF:000004">
    <property type="entry name" value="DNA-3-methyladenine glycosylase II"/>
    <property type="match status" value="1"/>
</dbReference>
<dbReference type="Pfam" id="PF00730">
    <property type="entry name" value="HhH-GPD"/>
    <property type="match status" value="1"/>
</dbReference>